<feature type="transmembrane region" description="Helical" evidence="5">
    <location>
        <begin position="297"/>
        <end position="316"/>
    </location>
</feature>
<dbReference type="InterPro" id="IPR011701">
    <property type="entry name" value="MFS"/>
</dbReference>
<accession>A0A366HV00</accession>
<feature type="domain" description="Major facilitator superfamily (MFS) profile" evidence="6">
    <location>
        <begin position="25"/>
        <end position="451"/>
    </location>
</feature>
<feature type="transmembrane region" description="Helical" evidence="5">
    <location>
        <begin position="95"/>
        <end position="113"/>
    </location>
</feature>
<dbReference type="InterPro" id="IPR036259">
    <property type="entry name" value="MFS_trans_sf"/>
</dbReference>
<feature type="transmembrane region" description="Helical" evidence="5">
    <location>
        <begin position="64"/>
        <end position="83"/>
    </location>
</feature>
<evidence type="ECO:0000256" key="5">
    <source>
        <dbReference type="SAM" id="Phobius"/>
    </source>
</evidence>
<evidence type="ECO:0000256" key="3">
    <source>
        <dbReference type="ARBA" id="ARBA00022989"/>
    </source>
</evidence>
<keyword evidence="8" id="KW-1185">Reference proteome</keyword>
<dbReference type="GO" id="GO:0046943">
    <property type="term" value="F:carboxylic acid transmembrane transporter activity"/>
    <property type="evidence" value="ECO:0007669"/>
    <property type="project" value="TreeGrafter"/>
</dbReference>
<protein>
    <submittedName>
        <fullName evidence="7">Putative MFS family arabinose efflux permease</fullName>
    </submittedName>
</protein>
<evidence type="ECO:0000313" key="7">
    <source>
        <dbReference type="EMBL" id="RBP47325.1"/>
    </source>
</evidence>
<sequence length="461" mass="49448">MSQTSTPIDPTLPWWKQLTSYHWFVFAMASLAWLFDCLDQQLFLLARQSAMKALLPPGWDPNEYGGYATSIFVAGWATGGLIFGAVGDRIGRAKTLTLTVLIYSLCTGLSAFSQGWIDFAIYRFLTGLGVGGVFGLAVALVADTLPDTARTGALGTLQALSAVGNVTAGLVSMYMGHLESTQAITPGSAWKYMFLVGAVPAFLCVFIQVRLKEPEKWVKAREAGKVAGVKFGSYSSLLGDSRWRKNALLGMVLCVSGVIGLWGIGFFAPELVGGVIEKSLVEQGIPAAEIAGQKTKWIGINSIVQNIGAFFGMLIFTQLAQGLGRKKAFTIAFLAALVATVAFFRLFDGKGDIWMSAIMGGCQLALFAGFAIYLPELFPTSLRSTGTSFCYNVGRFVAASGPFTLGYLQKALREGATTSEAKIAAFRDACTYMSVIFLLGLVALAFMPETKGRPMPEDTVK</sequence>
<dbReference type="EMBL" id="QNRR01000001">
    <property type="protein sequence ID" value="RBP47325.1"/>
    <property type="molecule type" value="Genomic_DNA"/>
</dbReference>
<comment type="caution">
    <text evidence="7">The sequence shown here is derived from an EMBL/GenBank/DDBJ whole genome shotgun (WGS) entry which is preliminary data.</text>
</comment>
<feature type="transmembrane region" description="Helical" evidence="5">
    <location>
        <begin position="328"/>
        <end position="347"/>
    </location>
</feature>
<evidence type="ECO:0000256" key="1">
    <source>
        <dbReference type="ARBA" id="ARBA00004141"/>
    </source>
</evidence>
<dbReference type="PANTHER" id="PTHR23508">
    <property type="entry name" value="CARBOXYLIC ACID TRANSPORTER PROTEIN HOMOLOG"/>
    <property type="match status" value="1"/>
</dbReference>
<dbReference type="Pfam" id="PF07690">
    <property type="entry name" value="MFS_1"/>
    <property type="match status" value="1"/>
</dbReference>
<proteinExistence type="predicted"/>
<keyword evidence="4 5" id="KW-0472">Membrane</keyword>
<feature type="transmembrane region" description="Helical" evidence="5">
    <location>
        <begin position="154"/>
        <end position="177"/>
    </location>
</feature>
<evidence type="ECO:0000313" key="8">
    <source>
        <dbReference type="Proteomes" id="UP000253426"/>
    </source>
</evidence>
<dbReference type="Gene3D" id="1.20.1250.20">
    <property type="entry name" value="MFS general substrate transporter like domains"/>
    <property type="match status" value="2"/>
</dbReference>
<dbReference type="SUPFAM" id="SSF103473">
    <property type="entry name" value="MFS general substrate transporter"/>
    <property type="match status" value="1"/>
</dbReference>
<evidence type="ECO:0000259" key="6">
    <source>
        <dbReference type="PROSITE" id="PS50850"/>
    </source>
</evidence>
<gene>
    <name evidence="7" type="ORF">DES53_101122</name>
</gene>
<evidence type="ECO:0000256" key="4">
    <source>
        <dbReference type="ARBA" id="ARBA00023136"/>
    </source>
</evidence>
<name>A0A366HV00_9BACT</name>
<feature type="transmembrane region" description="Helical" evidence="5">
    <location>
        <begin position="189"/>
        <end position="211"/>
    </location>
</feature>
<dbReference type="PROSITE" id="PS50850">
    <property type="entry name" value="MFS"/>
    <property type="match status" value="1"/>
</dbReference>
<dbReference type="AlphaFoldDB" id="A0A366HV00"/>
<dbReference type="Proteomes" id="UP000253426">
    <property type="component" value="Unassembled WGS sequence"/>
</dbReference>
<dbReference type="InterPro" id="IPR020846">
    <property type="entry name" value="MFS_dom"/>
</dbReference>
<feature type="transmembrane region" description="Helical" evidence="5">
    <location>
        <begin position="353"/>
        <end position="374"/>
    </location>
</feature>
<keyword evidence="3 5" id="KW-1133">Transmembrane helix</keyword>
<dbReference type="PANTHER" id="PTHR23508:SF10">
    <property type="entry name" value="CARBOXYLIC ACID TRANSPORTER PROTEIN HOMOLOG"/>
    <property type="match status" value="1"/>
</dbReference>
<organism evidence="7 8">
    <name type="scientific">Roseimicrobium gellanilyticum</name>
    <dbReference type="NCBI Taxonomy" id="748857"/>
    <lineage>
        <taxon>Bacteria</taxon>
        <taxon>Pseudomonadati</taxon>
        <taxon>Verrucomicrobiota</taxon>
        <taxon>Verrucomicrobiia</taxon>
        <taxon>Verrucomicrobiales</taxon>
        <taxon>Verrucomicrobiaceae</taxon>
        <taxon>Roseimicrobium</taxon>
    </lineage>
</organism>
<keyword evidence="2 5" id="KW-0812">Transmembrane</keyword>
<feature type="transmembrane region" description="Helical" evidence="5">
    <location>
        <begin position="21"/>
        <end position="44"/>
    </location>
</feature>
<dbReference type="OrthoDB" id="199654at2"/>
<reference evidence="7 8" key="1">
    <citation type="submission" date="2018-06" db="EMBL/GenBank/DDBJ databases">
        <title>Genomic Encyclopedia of Type Strains, Phase IV (KMG-IV): sequencing the most valuable type-strain genomes for metagenomic binning, comparative biology and taxonomic classification.</title>
        <authorList>
            <person name="Goeker M."/>
        </authorList>
    </citation>
    <scope>NUCLEOTIDE SEQUENCE [LARGE SCALE GENOMIC DNA]</scope>
    <source>
        <strain evidence="7 8">DSM 25532</strain>
    </source>
</reference>
<feature type="transmembrane region" description="Helical" evidence="5">
    <location>
        <begin position="429"/>
        <end position="447"/>
    </location>
</feature>
<feature type="transmembrane region" description="Helical" evidence="5">
    <location>
        <begin position="119"/>
        <end position="142"/>
    </location>
</feature>
<dbReference type="RefSeq" id="WP_113956266.1">
    <property type="nucleotide sequence ID" value="NZ_QNRR01000001.1"/>
</dbReference>
<feature type="transmembrane region" description="Helical" evidence="5">
    <location>
        <begin position="247"/>
        <end position="268"/>
    </location>
</feature>
<dbReference type="GO" id="GO:0005886">
    <property type="term" value="C:plasma membrane"/>
    <property type="evidence" value="ECO:0007669"/>
    <property type="project" value="TreeGrafter"/>
</dbReference>
<evidence type="ECO:0000256" key="2">
    <source>
        <dbReference type="ARBA" id="ARBA00022692"/>
    </source>
</evidence>
<comment type="subcellular location">
    <subcellularLocation>
        <location evidence="1">Membrane</location>
        <topology evidence="1">Multi-pass membrane protein</topology>
    </subcellularLocation>
</comment>